<dbReference type="GO" id="GO:0008977">
    <property type="term" value="F:prephenate dehydrogenase (NAD+) activity"/>
    <property type="evidence" value="ECO:0007669"/>
    <property type="project" value="InterPro"/>
</dbReference>
<protein>
    <submittedName>
        <fullName evidence="6">Prephenate dehydrogenase</fullName>
    </submittedName>
</protein>
<dbReference type="PANTHER" id="PTHR21363">
    <property type="entry name" value="PREPHENATE DEHYDROGENASE"/>
    <property type="match status" value="1"/>
</dbReference>
<dbReference type="PROSITE" id="PS51176">
    <property type="entry name" value="PDH_ADH"/>
    <property type="match status" value="1"/>
</dbReference>
<dbReference type="InterPro" id="IPR008927">
    <property type="entry name" value="6-PGluconate_DH-like_C_sf"/>
</dbReference>
<dbReference type="Gene3D" id="3.40.50.720">
    <property type="entry name" value="NAD(P)-binding Rossmann-like Domain"/>
    <property type="match status" value="1"/>
</dbReference>
<dbReference type="Pfam" id="PF20463">
    <property type="entry name" value="PDH_C"/>
    <property type="match status" value="1"/>
</dbReference>
<dbReference type="GO" id="GO:0006571">
    <property type="term" value="P:tyrosine biosynthetic process"/>
    <property type="evidence" value="ECO:0007669"/>
    <property type="project" value="InterPro"/>
</dbReference>
<keyword evidence="3" id="KW-0057">Aromatic amino acid biosynthesis</keyword>
<dbReference type="AlphaFoldDB" id="A0A919D299"/>
<reference evidence="6" key="2">
    <citation type="submission" date="2020-09" db="EMBL/GenBank/DDBJ databases">
        <authorList>
            <person name="Sun Q."/>
            <person name="Ohkuma M."/>
        </authorList>
    </citation>
    <scope>NUCLEOTIDE SEQUENCE</scope>
    <source>
        <strain evidence="6">JCM 4714</strain>
    </source>
</reference>
<dbReference type="Gene3D" id="1.10.3660.10">
    <property type="entry name" value="6-phosphogluconate dehydrogenase C-terminal like domain"/>
    <property type="match status" value="1"/>
</dbReference>
<evidence type="ECO:0000256" key="4">
    <source>
        <dbReference type="ARBA" id="ARBA00029440"/>
    </source>
</evidence>
<dbReference type="NCBIfam" id="NF005111">
    <property type="entry name" value="PRK06545.2-3"/>
    <property type="match status" value="1"/>
</dbReference>
<dbReference type="GO" id="GO:0070403">
    <property type="term" value="F:NAD+ binding"/>
    <property type="evidence" value="ECO:0007669"/>
    <property type="project" value="InterPro"/>
</dbReference>
<organism evidence="6 7">
    <name type="scientific">Streptomyces alanosinicus</name>
    <dbReference type="NCBI Taxonomy" id="68171"/>
    <lineage>
        <taxon>Bacteria</taxon>
        <taxon>Bacillati</taxon>
        <taxon>Actinomycetota</taxon>
        <taxon>Actinomycetes</taxon>
        <taxon>Kitasatosporales</taxon>
        <taxon>Streptomycetaceae</taxon>
        <taxon>Streptomyces</taxon>
    </lineage>
</organism>
<dbReference type="InterPro" id="IPR046825">
    <property type="entry name" value="PDH_C"/>
</dbReference>
<dbReference type="EMBL" id="BMVG01000006">
    <property type="protein sequence ID" value="GHE03733.1"/>
    <property type="molecule type" value="Genomic_DNA"/>
</dbReference>
<comment type="similarity">
    <text evidence="1">Belongs to the prephenate/arogenate dehydrogenase family.</text>
</comment>
<proteinExistence type="inferred from homology"/>
<dbReference type="InterPro" id="IPR036291">
    <property type="entry name" value="NAD(P)-bd_dom_sf"/>
</dbReference>
<dbReference type="GO" id="GO:0004665">
    <property type="term" value="F:prephenate dehydrogenase (NADP+) activity"/>
    <property type="evidence" value="ECO:0007669"/>
    <property type="project" value="InterPro"/>
</dbReference>
<dbReference type="NCBIfam" id="NF005112">
    <property type="entry name" value="PRK06545.2-4"/>
    <property type="match status" value="1"/>
</dbReference>
<gene>
    <name evidence="6" type="ORF">GCM10010339_32240</name>
</gene>
<dbReference type="SUPFAM" id="SSF48179">
    <property type="entry name" value="6-phosphogluconate dehydrogenase C-terminal domain-like"/>
    <property type="match status" value="1"/>
</dbReference>
<comment type="pathway">
    <text evidence="4">Amino-acid biosynthesis.</text>
</comment>
<dbReference type="InterPro" id="IPR003099">
    <property type="entry name" value="Prephen_DH"/>
</dbReference>
<dbReference type="InterPro" id="IPR045865">
    <property type="entry name" value="ACT-like_dom_sf"/>
</dbReference>
<feature type="domain" description="Prephenate/arogenate dehydrogenase" evidence="5">
    <location>
        <begin position="7"/>
        <end position="285"/>
    </location>
</feature>
<dbReference type="Proteomes" id="UP000655443">
    <property type="component" value="Unassembled WGS sequence"/>
</dbReference>
<reference evidence="6" key="1">
    <citation type="journal article" date="2014" name="Int. J. Syst. Evol. Microbiol.">
        <title>Complete genome sequence of Corynebacterium casei LMG S-19264T (=DSM 44701T), isolated from a smear-ripened cheese.</title>
        <authorList>
            <consortium name="US DOE Joint Genome Institute (JGI-PGF)"/>
            <person name="Walter F."/>
            <person name="Albersmeier A."/>
            <person name="Kalinowski J."/>
            <person name="Ruckert C."/>
        </authorList>
    </citation>
    <scope>NUCLEOTIDE SEQUENCE</scope>
    <source>
        <strain evidence="6">JCM 4714</strain>
    </source>
</reference>
<dbReference type="InterPro" id="IPR050812">
    <property type="entry name" value="Preph/Arog_dehydrog"/>
</dbReference>
<keyword evidence="3" id="KW-0028">Amino-acid biosynthesis</keyword>
<dbReference type="NCBIfam" id="NF005109">
    <property type="entry name" value="PRK06545.2-1"/>
    <property type="match status" value="1"/>
</dbReference>
<accession>A0A919D299</accession>
<keyword evidence="7" id="KW-1185">Reference proteome</keyword>
<name>A0A919D299_9ACTN</name>
<evidence type="ECO:0000256" key="2">
    <source>
        <dbReference type="ARBA" id="ARBA00023002"/>
    </source>
</evidence>
<evidence type="ECO:0000256" key="3">
    <source>
        <dbReference type="ARBA" id="ARBA00023141"/>
    </source>
</evidence>
<dbReference type="SUPFAM" id="SSF51735">
    <property type="entry name" value="NAD(P)-binding Rossmann-fold domains"/>
    <property type="match status" value="1"/>
</dbReference>
<keyword evidence="2" id="KW-0560">Oxidoreductase</keyword>
<evidence type="ECO:0000259" key="5">
    <source>
        <dbReference type="PROSITE" id="PS51176"/>
    </source>
</evidence>
<comment type="caution">
    <text evidence="6">The sequence shown here is derived from an EMBL/GenBank/DDBJ whole genome shotgun (WGS) entry which is preliminary data.</text>
</comment>
<evidence type="ECO:0000313" key="6">
    <source>
        <dbReference type="EMBL" id="GHE03733.1"/>
    </source>
</evidence>
<sequence length="368" mass="37913">MAVSELRTVAVVGTGLIGTSVALALAEQGVTTHLIDRDRSAARAAAARGAGTTETPRAPVDLAVLAVPPGSVAAVLEEQQKAGLARAYTDVASVKRPPQADMEARGCDLASFVGGHPMAGRERSGPLAGRADLFGGRPWVLTPGPATEQLALGRVLELVRRCGGVPVVLSPEEHDRAVALVSHLPHLLASLMAARLRDDEALAVRLAGQGLRDVTRIAAGDAALWTDILATNAPAVAELLADLAGDLEAVLRALRAMASTDPVTARSHPAAAELSALLARGNEGHARIPGKHGGTSVTYSSVRVLLRDRAGELARVLADASGTGANIEDIRLDHATDGNTGFVELLVTGESADALTAGLRRHGWPVHA</sequence>
<dbReference type="InterPro" id="IPR046826">
    <property type="entry name" value="PDH_N"/>
</dbReference>
<dbReference type="SUPFAM" id="SSF55021">
    <property type="entry name" value="ACT-like"/>
    <property type="match status" value="1"/>
</dbReference>
<evidence type="ECO:0000313" key="7">
    <source>
        <dbReference type="Proteomes" id="UP000655443"/>
    </source>
</evidence>
<dbReference type="PANTHER" id="PTHR21363:SF0">
    <property type="entry name" value="PREPHENATE DEHYDROGENASE [NADP(+)]"/>
    <property type="match status" value="1"/>
</dbReference>
<evidence type="ECO:0000256" key="1">
    <source>
        <dbReference type="ARBA" id="ARBA00007964"/>
    </source>
</evidence>
<dbReference type="Pfam" id="PF02153">
    <property type="entry name" value="PDH_N"/>
    <property type="match status" value="1"/>
</dbReference>